<organism evidence="2 3">
    <name type="scientific">Canna indica</name>
    <name type="common">Indian-shot</name>
    <dbReference type="NCBI Taxonomy" id="4628"/>
    <lineage>
        <taxon>Eukaryota</taxon>
        <taxon>Viridiplantae</taxon>
        <taxon>Streptophyta</taxon>
        <taxon>Embryophyta</taxon>
        <taxon>Tracheophyta</taxon>
        <taxon>Spermatophyta</taxon>
        <taxon>Magnoliopsida</taxon>
        <taxon>Liliopsida</taxon>
        <taxon>Zingiberales</taxon>
        <taxon>Cannaceae</taxon>
        <taxon>Canna</taxon>
    </lineage>
</organism>
<dbReference type="Proteomes" id="UP001327560">
    <property type="component" value="Chromosome 9"/>
</dbReference>
<evidence type="ECO:0000256" key="1">
    <source>
        <dbReference type="SAM" id="MobiDB-lite"/>
    </source>
</evidence>
<dbReference type="AlphaFoldDB" id="A0AAQ3L411"/>
<sequence length="188" mass="21273">MTQLRTIDSEAADWLLSPERPKEMWARHTIDSRCNSDHITNNVTESFNYWVGVDRKKSIMVMVESLTCRIMGRLQRRFEKGSRFEFVTTPRIRKIVDMTMQDAKLCKVIDARDDEFQGDGNVEGHLGDANANEIPTQSSISNGTSSQQLPCTITTQPSQTMLTTGSQLEPQAKQKKIQPRRATQQGPA</sequence>
<protein>
    <submittedName>
        <fullName evidence="2">Uncharacterized protein</fullName>
    </submittedName>
</protein>
<accession>A0AAQ3L411</accession>
<feature type="region of interest" description="Disordered" evidence="1">
    <location>
        <begin position="119"/>
        <end position="188"/>
    </location>
</feature>
<evidence type="ECO:0000313" key="2">
    <source>
        <dbReference type="EMBL" id="WOL19959.1"/>
    </source>
</evidence>
<keyword evidence="3" id="KW-1185">Reference proteome</keyword>
<gene>
    <name evidence="2" type="ORF">Cni_G28761</name>
</gene>
<reference evidence="2 3" key="1">
    <citation type="submission" date="2023-10" db="EMBL/GenBank/DDBJ databases">
        <title>Chromosome-scale genome assembly provides insights into flower coloration mechanisms of Canna indica.</title>
        <authorList>
            <person name="Li C."/>
        </authorList>
    </citation>
    <scope>NUCLEOTIDE SEQUENCE [LARGE SCALE GENOMIC DNA]</scope>
    <source>
        <tissue evidence="2">Flower</tissue>
    </source>
</reference>
<feature type="compositionally biased region" description="Polar residues" evidence="1">
    <location>
        <begin position="133"/>
        <end position="169"/>
    </location>
</feature>
<evidence type="ECO:0000313" key="3">
    <source>
        <dbReference type="Proteomes" id="UP001327560"/>
    </source>
</evidence>
<proteinExistence type="predicted"/>
<dbReference type="EMBL" id="CP136898">
    <property type="protein sequence ID" value="WOL19959.1"/>
    <property type="molecule type" value="Genomic_DNA"/>
</dbReference>
<name>A0AAQ3L411_9LILI</name>